<dbReference type="GO" id="GO:0022857">
    <property type="term" value="F:transmembrane transporter activity"/>
    <property type="evidence" value="ECO:0007669"/>
    <property type="project" value="InterPro"/>
</dbReference>
<feature type="transmembrane region" description="Helical" evidence="6">
    <location>
        <begin position="350"/>
        <end position="373"/>
    </location>
</feature>
<feature type="transmembrane region" description="Helical" evidence="6">
    <location>
        <begin position="226"/>
        <end position="248"/>
    </location>
</feature>
<dbReference type="GO" id="GO:0005886">
    <property type="term" value="C:plasma membrane"/>
    <property type="evidence" value="ECO:0007669"/>
    <property type="project" value="UniProtKB-SubCell"/>
</dbReference>
<evidence type="ECO:0000256" key="5">
    <source>
        <dbReference type="ARBA" id="ARBA00023136"/>
    </source>
</evidence>
<dbReference type="VEuPathDB" id="FungiDB:AeMF1_004373"/>
<evidence type="ECO:0008006" key="9">
    <source>
        <dbReference type="Google" id="ProtNLM"/>
    </source>
</evidence>
<dbReference type="EMBL" id="VJMJ01000204">
    <property type="protein sequence ID" value="KAF0726951.1"/>
    <property type="molecule type" value="Genomic_DNA"/>
</dbReference>
<feature type="transmembrane region" description="Helical" evidence="6">
    <location>
        <begin position="16"/>
        <end position="36"/>
    </location>
</feature>
<evidence type="ECO:0000256" key="1">
    <source>
        <dbReference type="ARBA" id="ARBA00004651"/>
    </source>
</evidence>
<evidence type="ECO:0000313" key="7">
    <source>
        <dbReference type="EMBL" id="KAF0726951.1"/>
    </source>
</evidence>
<sequence>MARATAPPYVARATDVWALGITMLLGGQFVSLSAGLAAGTVSFGLAIILMGLAYLCFAWSLAEVTSAVPFAGGSYGLARCTLGFYAGFLVGCCDILEYIIFTSLGCVLLGQMLVSKWEWLDPYQPLIWLVNLVIPLAIAIRGGHLYWRVNFGSAILLLVVVFFYFFSAMTAASLTEYSGGAEFACVGGFASFFTALPQAASLFSGVEGLTTFSKMVSQPQRHISKGQLASMGTLFFTAVSMYLLALSLPPGAQKLYLEASVLNGGFALSFNISEASAVLFSAPSMIACVPTAAMVASNILAAMATSKLFPPRLGKIHRRFHTPDQAILFVGVLSYALCFPVLYARQVVALLFNLSLVFAFTTYLAQCVGYVYLNLHLTRLDRLQTSPVGIPGVIFAAFVFGASLVSILFCQNDDFVALAVSTILFIILSMYYHFVAKFRQQVSRDEQRLLFFANISKQRQSEHRWRYRHRQMVNWGHFWHGSVSTTMHTILPFTSPRSTRNIRVVVVQKKK</sequence>
<evidence type="ECO:0000256" key="6">
    <source>
        <dbReference type="SAM" id="Phobius"/>
    </source>
</evidence>
<keyword evidence="3 6" id="KW-0812">Transmembrane</keyword>
<feature type="transmembrane region" description="Helical" evidence="6">
    <location>
        <begin position="255"/>
        <end position="272"/>
    </location>
</feature>
<evidence type="ECO:0000313" key="8">
    <source>
        <dbReference type="Proteomes" id="UP000481153"/>
    </source>
</evidence>
<proteinExistence type="predicted"/>
<name>A0A6G0WIB3_9STRA</name>
<dbReference type="PIRSF" id="PIRSF006060">
    <property type="entry name" value="AA_transporter"/>
    <property type="match status" value="1"/>
</dbReference>
<keyword evidence="8" id="KW-1185">Reference proteome</keyword>
<dbReference type="Gene3D" id="1.20.1740.10">
    <property type="entry name" value="Amino acid/polyamine transporter I"/>
    <property type="match status" value="1"/>
</dbReference>
<comment type="caution">
    <text evidence="7">The sequence shown here is derived from an EMBL/GenBank/DDBJ whole genome shotgun (WGS) entry which is preliminary data.</text>
</comment>
<gene>
    <name evidence="7" type="ORF">Ae201684_014941</name>
</gene>
<dbReference type="AlphaFoldDB" id="A0A6G0WIB3"/>
<feature type="transmembrane region" description="Helical" evidence="6">
    <location>
        <begin position="284"/>
        <end position="305"/>
    </location>
</feature>
<dbReference type="PANTHER" id="PTHR42770">
    <property type="entry name" value="AMINO ACID TRANSPORTER-RELATED"/>
    <property type="match status" value="1"/>
</dbReference>
<feature type="transmembrane region" description="Helical" evidence="6">
    <location>
        <begin position="126"/>
        <end position="147"/>
    </location>
</feature>
<keyword evidence="5 6" id="KW-0472">Membrane</keyword>
<accession>A0A6G0WIB3</accession>
<feature type="transmembrane region" description="Helical" evidence="6">
    <location>
        <begin position="415"/>
        <end position="434"/>
    </location>
</feature>
<evidence type="ECO:0000256" key="2">
    <source>
        <dbReference type="ARBA" id="ARBA00022475"/>
    </source>
</evidence>
<dbReference type="InterPro" id="IPR050367">
    <property type="entry name" value="APC_superfamily"/>
</dbReference>
<feature type="transmembrane region" description="Helical" evidence="6">
    <location>
        <begin position="385"/>
        <end position="409"/>
    </location>
</feature>
<reference evidence="7 8" key="1">
    <citation type="submission" date="2019-07" db="EMBL/GenBank/DDBJ databases">
        <title>Genomics analysis of Aphanomyces spp. identifies a new class of oomycete effector associated with host adaptation.</title>
        <authorList>
            <person name="Gaulin E."/>
        </authorList>
    </citation>
    <scope>NUCLEOTIDE SEQUENCE [LARGE SCALE GENOMIC DNA]</scope>
    <source>
        <strain evidence="7 8">ATCC 201684</strain>
    </source>
</reference>
<dbReference type="Proteomes" id="UP000481153">
    <property type="component" value="Unassembled WGS sequence"/>
</dbReference>
<keyword evidence="2" id="KW-1003">Cell membrane</keyword>
<evidence type="ECO:0000256" key="3">
    <source>
        <dbReference type="ARBA" id="ARBA00022692"/>
    </source>
</evidence>
<organism evidence="7 8">
    <name type="scientific">Aphanomyces euteiches</name>
    <dbReference type="NCBI Taxonomy" id="100861"/>
    <lineage>
        <taxon>Eukaryota</taxon>
        <taxon>Sar</taxon>
        <taxon>Stramenopiles</taxon>
        <taxon>Oomycota</taxon>
        <taxon>Saprolegniomycetes</taxon>
        <taxon>Saprolegniales</taxon>
        <taxon>Verrucalvaceae</taxon>
        <taxon>Aphanomyces</taxon>
    </lineage>
</organism>
<dbReference type="Pfam" id="PF13520">
    <property type="entry name" value="AA_permease_2"/>
    <property type="match status" value="1"/>
</dbReference>
<dbReference type="InterPro" id="IPR002293">
    <property type="entry name" value="AA/rel_permease1"/>
</dbReference>
<dbReference type="PANTHER" id="PTHR42770:SF7">
    <property type="entry name" value="MEMBRANE PROTEIN"/>
    <property type="match status" value="1"/>
</dbReference>
<feature type="transmembrane region" description="Helical" evidence="6">
    <location>
        <begin position="326"/>
        <end position="344"/>
    </location>
</feature>
<feature type="transmembrane region" description="Helical" evidence="6">
    <location>
        <begin position="153"/>
        <end position="171"/>
    </location>
</feature>
<keyword evidence="4 6" id="KW-1133">Transmembrane helix</keyword>
<feature type="transmembrane region" description="Helical" evidence="6">
    <location>
        <begin position="183"/>
        <end position="206"/>
    </location>
</feature>
<feature type="transmembrane region" description="Helical" evidence="6">
    <location>
        <begin position="43"/>
        <end position="62"/>
    </location>
</feature>
<feature type="transmembrane region" description="Helical" evidence="6">
    <location>
        <begin position="82"/>
        <end position="114"/>
    </location>
</feature>
<comment type="subcellular location">
    <subcellularLocation>
        <location evidence="1">Cell membrane</location>
        <topology evidence="1">Multi-pass membrane protein</topology>
    </subcellularLocation>
</comment>
<protein>
    <recommendedName>
        <fullName evidence="9">Amino acid permease/ SLC12A domain-containing protein</fullName>
    </recommendedName>
</protein>
<evidence type="ECO:0000256" key="4">
    <source>
        <dbReference type="ARBA" id="ARBA00022989"/>
    </source>
</evidence>